<evidence type="ECO:0000256" key="3">
    <source>
        <dbReference type="ARBA" id="ARBA00023002"/>
    </source>
</evidence>
<dbReference type="EMBL" id="GBEZ01008334">
    <property type="protein sequence ID" value="JAC77201.1"/>
    <property type="molecule type" value="Transcribed_RNA"/>
</dbReference>
<evidence type="ECO:0000259" key="6">
    <source>
        <dbReference type="Pfam" id="PF00394"/>
    </source>
</evidence>
<keyword evidence="2" id="KW-0479">Metal-binding</keyword>
<sequence>MVLRCKVRIMVLFLFADSILVSSSDAQTTQEAPEISRYDLVISRQWIKPDGFWRPALTTNYNGKLKGETIRVKTGGRVILNVTNKANQPITVHFHGIHQSGYQWMDGVPGATQCPIPPDHSYVYDFVVNQPPGTHIWHGHYMLTEGDGLHGLFVIEHDRTDSLYRDFPEDEFLVELSDWYHIEYRKLTEGLLEIPKVRSTGAGQPPHWPGNPQNLLINGKALWNCANDFNTQYGANPAWGFTYCDQVSYFEQVGKNNSRIVGEQEVFNVTSGKRYLLRVVNLGTVQYMMFMIREHNLTVVAADGQPVKPFTVSSLDINVAERYDVILEANGQPGETYDVVVATKFRYSDNGPYGYGPAQTAKLVYAAEPAEIETDVLRPYGMTPVDRTEGFNATHPLDYFNPRWVTGFDDLPEHLQGEPDETIFINGYMWFDPEDDRLKWPVNNVTHKSDPSGLPFLPLMVSGLGDKSLQGLANNMWDMKLNTTYDFVLHNYGETWIPELGQIDEHPWHFHGHSFHVLGYGPGRYPGFQAANESGLLNLKDPPYRDMVTTFPGILPDGSEGVNLIRMPEITKEKPWIYNFSGPNLTADCRINDPDPNCQLAAIPYGWSLIRLRADNPGVWNVHCHLMWHFAMNMQGFMVIEPDKVGPMPLEYARMLRDQCAAMGADKDVLAEVLQLSGPKELLVGGDDGPTSAPGADDSAAAALVAVSALMVAALGAAAA</sequence>
<dbReference type="InterPro" id="IPR008972">
    <property type="entry name" value="Cupredoxin"/>
</dbReference>
<keyword evidence="5" id="KW-0732">Signal</keyword>
<dbReference type="Gene3D" id="2.60.40.420">
    <property type="entry name" value="Cupredoxins - blue copper proteins"/>
    <property type="match status" value="3"/>
</dbReference>
<dbReference type="CDD" id="cd04206">
    <property type="entry name" value="CuRO_1_LCC_like"/>
    <property type="match status" value="1"/>
</dbReference>
<proteinExistence type="inferred from homology"/>
<feature type="chain" id="PRO_5001610939" evidence="5">
    <location>
        <begin position="27"/>
        <end position="720"/>
    </location>
</feature>
<name>A0A061S345_9CHLO</name>
<organism evidence="9">
    <name type="scientific">Tetraselmis sp. GSL018</name>
    <dbReference type="NCBI Taxonomy" id="582737"/>
    <lineage>
        <taxon>Eukaryota</taxon>
        <taxon>Viridiplantae</taxon>
        <taxon>Chlorophyta</taxon>
        <taxon>core chlorophytes</taxon>
        <taxon>Chlorodendrophyceae</taxon>
        <taxon>Chlorodendrales</taxon>
        <taxon>Chlorodendraceae</taxon>
        <taxon>Tetraselmis</taxon>
    </lineage>
</organism>
<keyword evidence="4" id="KW-0186">Copper</keyword>
<feature type="domain" description="Plastocyanin-like" evidence="7">
    <location>
        <begin position="599"/>
        <end position="642"/>
    </location>
</feature>
<dbReference type="PANTHER" id="PTHR11709:SF394">
    <property type="entry name" value="FI03373P-RELATED"/>
    <property type="match status" value="1"/>
</dbReference>
<dbReference type="PANTHER" id="PTHR11709">
    <property type="entry name" value="MULTI-COPPER OXIDASE"/>
    <property type="match status" value="1"/>
</dbReference>
<feature type="domain" description="Plastocyanin-like" evidence="6">
    <location>
        <begin position="171"/>
        <end position="365"/>
    </location>
</feature>
<feature type="domain" description="Plastocyanin-like" evidence="7">
    <location>
        <begin position="473"/>
        <end position="552"/>
    </location>
</feature>
<dbReference type="InterPro" id="IPR045087">
    <property type="entry name" value="Cu-oxidase_fam"/>
</dbReference>
<evidence type="ECO:0000259" key="8">
    <source>
        <dbReference type="Pfam" id="PF07732"/>
    </source>
</evidence>
<dbReference type="GO" id="GO:0016491">
    <property type="term" value="F:oxidoreductase activity"/>
    <property type="evidence" value="ECO:0007669"/>
    <property type="project" value="UniProtKB-KW"/>
</dbReference>
<evidence type="ECO:0000259" key="7">
    <source>
        <dbReference type="Pfam" id="PF07731"/>
    </source>
</evidence>
<evidence type="ECO:0000256" key="5">
    <source>
        <dbReference type="SAM" id="SignalP"/>
    </source>
</evidence>
<protein>
    <submittedName>
        <fullName evidence="9">L-ascorbate oxidase</fullName>
    </submittedName>
</protein>
<accession>A0A061S345</accession>
<dbReference type="SUPFAM" id="SSF49503">
    <property type="entry name" value="Cupredoxins"/>
    <property type="match status" value="3"/>
</dbReference>
<dbReference type="InterPro" id="IPR001117">
    <property type="entry name" value="Cu-oxidase_2nd"/>
</dbReference>
<dbReference type="GO" id="GO:0005507">
    <property type="term" value="F:copper ion binding"/>
    <property type="evidence" value="ECO:0007669"/>
    <property type="project" value="InterPro"/>
</dbReference>
<evidence type="ECO:0000256" key="2">
    <source>
        <dbReference type="ARBA" id="ARBA00022723"/>
    </source>
</evidence>
<dbReference type="Pfam" id="PF07732">
    <property type="entry name" value="Cu-oxidase_3"/>
    <property type="match status" value="1"/>
</dbReference>
<feature type="signal peptide" evidence="5">
    <location>
        <begin position="1"/>
        <end position="26"/>
    </location>
</feature>
<dbReference type="InterPro" id="IPR011706">
    <property type="entry name" value="Cu-oxidase_C"/>
</dbReference>
<dbReference type="InterPro" id="IPR011707">
    <property type="entry name" value="Cu-oxidase-like_N"/>
</dbReference>
<feature type="domain" description="Plastocyanin-like" evidence="8">
    <location>
        <begin position="58"/>
        <end position="158"/>
    </location>
</feature>
<comment type="similarity">
    <text evidence="1">Belongs to the multicopper oxidase family.</text>
</comment>
<evidence type="ECO:0000256" key="1">
    <source>
        <dbReference type="ARBA" id="ARBA00010609"/>
    </source>
</evidence>
<keyword evidence="3" id="KW-0560">Oxidoreductase</keyword>
<evidence type="ECO:0000256" key="4">
    <source>
        <dbReference type="ARBA" id="ARBA00023008"/>
    </source>
</evidence>
<gene>
    <name evidence="9" type="ORF">TSPGSL018_18287</name>
</gene>
<dbReference type="Pfam" id="PF07731">
    <property type="entry name" value="Cu-oxidase_2"/>
    <property type="match status" value="2"/>
</dbReference>
<reference evidence="9" key="1">
    <citation type="submission" date="2014-05" db="EMBL/GenBank/DDBJ databases">
        <title>The transcriptome of the halophilic microalga Tetraselmis sp. GSL018 isolated from the Great Salt Lake, Utah.</title>
        <authorList>
            <person name="Jinkerson R.E."/>
            <person name="D'Adamo S."/>
            <person name="Posewitz M.C."/>
        </authorList>
    </citation>
    <scope>NUCLEOTIDE SEQUENCE</scope>
    <source>
        <strain evidence="9">GSL018</strain>
    </source>
</reference>
<dbReference type="CDD" id="cd04205">
    <property type="entry name" value="CuRO_2_LCC_like"/>
    <property type="match status" value="1"/>
</dbReference>
<dbReference type="AlphaFoldDB" id="A0A061S345"/>
<dbReference type="Pfam" id="PF00394">
    <property type="entry name" value="Cu-oxidase"/>
    <property type="match status" value="1"/>
</dbReference>
<evidence type="ECO:0000313" key="9">
    <source>
        <dbReference type="EMBL" id="JAC77201.1"/>
    </source>
</evidence>